<dbReference type="AlphaFoldDB" id="A0A177NB68"/>
<dbReference type="Pfam" id="PF00005">
    <property type="entry name" value="ABC_tran"/>
    <property type="match status" value="1"/>
</dbReference>
<feature type="transmembrane region" description="Helical" evidence="5">
    <location>
        <begin position="25"/>
        <end position="47"/>
    </location>
</feature>
<dbReference type="PROSITE" id="PS50929">
    <property type="entry name" value="ABC_TM1F"/>
    <property type="match status" value="1"/>
</dbReference>
<dbReference type="SUPFAM" id="SSF52540">
    <property type="entry name" value="P-loop containing nucleoside triphosphate hydrolases"/>
    <property type="match status" value="1"/>
</dbReference>
<keyword evidence="4 5" id="KW-0472">Membrane</keyword>
<feature type="transmembrane region" description="Helical" evidence="5">
    <location>
        <begin position="132"/>
        <end position="154"/>
    </location>
</feature>
<dbReference type="Pfam" id="PF00664">
    <property type="entry name" value="ABC_membrane"/>
    <property type="match status" value="1"/>
</dbReference>
<evidence type="ECO:0000256" key="1">
    <source>
        <dbReference type="ARBA" id="ARBA00004651"/>
    </source>
</evidence>
<dbReference type="PANTHER" id="PTHR43394">
    <property type="entry name" value="ATP-DEPENDENT PERMEASE MDL1, MITOCHONDRIAL"/>
    <property type="match status" value="1"/>
</dbReference>
<proteinExistence type="predicted"/>
<dbReference type="STRING" id="980561.A1359_10985"/>
<dbReference type="InterPro" id="IPR003439">
    <property type="entry name" value="ABC_transporter-like_ATP-bd"/>
</dbReference>
<name>A0A177NB68_9GAMM</name>
<evidence type="ECO:0000256" key="4">
    <source>
        <dbReference type="ARBA" id="ARBA00023136"/>
    </source>
</evidence>
<keyword evidence="9" id="KW-1185">Reference proteome</keyword>
<feature type="transmembrane region" description="Helical" evidence="5">
    <location>
        <begin position="160"/>
        <end position="180"/>
    </location>
</feature>
<dbReference type="GO" id="GO:0016887">
    <property type="term" value="F:ATP hydrolysis activity"/>
    <property type="evidence" value="ECO:0007669"/>
    <property type="project" value="InterPro"/>
</dbReference>
<evidence type="ECO:0000259" key="7">
    <source>
        <dbReference type="PROSITE" id="PS50929"/>
    </source>
</evidence>
<dbReference type="InterPro" id="IPR027417">
    <property type="entry name" value="P-loop_NTPase"/>
</dbReference>
<feature type="domain" description="ABC transmembrane type-1" evidence="7">
    <location>
        <begin position="25"/>
        <end position="304"/>
    </location>
</feature>
<keyword evidence="3 5" id="KW-1133">Transmembrane helix</keyword>
<feature type="transmembrane region" description="Helical" evidence="5">
    <location>
        <begin position="247"/>
        <end position="269"/>
    </location>
</feature>
<dbReference type="EMBL" id="LUUI01000111">
    <property type="protein sequence ID" value="OAI14340.1"/>
    <property type="molecule type" value="Genomic_DNA"/>
</dbReference>
<protein>
    <submittedName>
        <fullName evidence="8">Xenobiotic-transporting ATPase</fullName>
    </submittedName>
</protein>
<dbReference type="Gene3D" id="3.40.50.300">
    <property type="entry name" value="P-loop containing nucleotide triphosphate hydrolases"/>
    <property type="match status" value="1"/>
</dbReference>
<feature type="transmembrane region" description="Helical" evidence="5">
    <location>
        <begin position="59"/>
        <end position="84"/>
    </location>
</feature>
<dbReference type="Gene3D" id="1.20.1560.10">
    <property type="entry name" value="ABC transporter type 1, transmembrane domain"/>
    <property type="match status" value="1"/>
</dbReference>
<evidence type="ECO:0000256" key="2">
    <source>
        <dbReference type="ARBA" id="ARBA00022692"/>
    </source>
</evidence>
<dbReference type="InterPro" id="IPR036640">
    <property type="entry name" value="ABC1_TM_sf"/>
</dbReference>
<keyword evidence="2 5" id="KW-0812">Transmembrane</keyword>
<dbReference type="InterPro" id="IPR039421">
    <property type="entry name" value="Type_1_exporter"/>
</dbReference>
<dbReference type="PANTHER" id="PTHR43394:SF4">
    <property type="entry name" value="TOXIN SECRETION ABC TRANSPORTER ATP-BINDING PROTEIN"/>
    <property type="match status" value="1"/>
</dbReference>
<dbReference type="SUPFAM" id="SSF90123">
    <property type="entry name" value="ABC transporter transmembrane region"/>
    <property type="match status" value="1"/>
</dbReference>
<dbReference type="Proteomes" id="UP000078476">
    <property type="component" value="Unassembled WGS sequence"/>
</dbReference>
<comment type="caution">
    <text evidence="8">The sequence shown here is derived from an EMBL/GenBank/DDBJ whole genome shotgun (WGS) entry which is preliminary data.</text>
</comment>
<dbReference type="GO" id="GO:0005524">
    <property type="term" value="F:ATP binding"/>
    <property type="evidence" value="ECO:0007669"/>
    <property type="project" value="InterPro"/>
</dbReference>
<dbReference type="PROSITE" id="PS50893">
    <property type="entry name" value="ABC_TRANSPORTER_2"/>
    <property type="match status" value="1"/>
</dbReference>
<comment type="subcellular location">
    <subcellularLocation>
        <location evidence="1">Cell membrane</location>
        <topology evidence="1">Multi-pass membrane protein</topology>
    </subcellularLocation>
</comment>
<gene>
    <name evidence="8" type="ORF">A1359_10985</name>
</gene>
<dbReference type="GO" id="GO:0005886">
    <property type="term" value="C:plasma membrane"/>
    <property type="evidence" value="ECO:0007669"/>
    <property type="project" value="UniProtKB-SubCell"/>
</dbReference>
<accession>A0A177NB68</accession>
<feature type="domain" description="ABC transporter" evidence="6">
    <location>
        <begin position="337"/>
        <end position="555"/>
    </location>
</feature>
<reference evidence="8 9" key="1">
    <citation type="submission" date="2016-03" db="EMBL/GenBank/DDBJ databases">
        <authorList>
            <person name="Ploux O."/>
        </authorList>
    </citation>
    <scope>NUCLEOTIDE SEQUENCE [LARGE SCALE GENOMIC DNA]</scope>
    <source>
        <strain evidence="8 9">R-45370</strain>
    </source>
</reference>
<evidence type="ECO:0000256" key="3">
    <source>
        <dbReference type="ARBA" id="ARBA00022989"/>
    </source>
</evidence>
<organism evidence="8 9">
    <name type="scientific">Methylomonas lenta</name>
    <dbReference type="NCBI Taxonomy" id="980561"/>
    <lineage>
        <taxon>Bacteria</taxon>
        <taxon>Pseudomonadati</taxon>
        <taxon>Pseudomonadota</taxon>
        <taxon>Gammaproteobacteria</taxon>
        <taxon>Methylococcales</taxon>
        <taxon>Methylococcaceae</taxon>
        <taxon>Methylomonas</taxon>
    </lineage>
</organism>
<evidence type="ECO:0000313" key="9">
    <source>
        <dbReference type="Proteomes" id="UP000078476"/>
    </source>
</evidence>
<dbReference type="InterPro" id="IPR011527">
    <property type="entry name" value="ABC1_TM_dom"/>
</dbReference>
<evidence type="ECO:0000259" key="6">
    <source>
        <dbReference type="PROSITE" id="PS50893"/>
    </source>
</evidence>
<dbReference type="GO" id="GO:0015421">
    <property type="term" value="F:ABC-type oligopeptide transporter activity"/>
    <property type="evidence" value="ECO:0007669"/>
    <property type="project" value="TreeGrafter"/>
</dbReference>
<dbReference type="OrthoDB" id="311344at2"/>
<evidence type="ECO:0000313" key="8">
    <source>
        <dbReference type="EMBL" id="OAI14340.1"/>
    </source>
</evidence>
<evidence type="ECO:0000256" key="5">
    <source>
        <dbReference type="SAM" id="Phobius"/>
    </source>
</evidence>
<sequence length="555" mass="61460">MSSHPTPLQRLYQLVQLESEDITTLIIYGLGIGLMSLATPIAVQSLVNTIAFGALFQPLLVLTLILFVLMTFSNTLAAWQFYVVEMLQRRLFVRLFGTAANNLQQTDFAAHDSHYLPELSNRFFDVVTLQKTAAVMLLESLGYVLQTLIGMLLLAFYHPILLAFDLFLITMLILIIFVMGKHGVSTAIEQSKAKYAAAAWLENIAGNPLLGKSTHTQNFFRQRTEQIAVDYLYACTQHFRILARQNIAALALHAVANTLLLGLGGWMVIERQLSLGQLIAAELVVNAMLYGLTRLGKILDNFYELLTSIDKIGHLLDLPQEKELGTSPAVKTSAYRVVLDNVSLPQNPQLDTLLHLNLQIAPGERLVISSGTQHGSVLDLLYGLRSPTSGSVSLDNQDLRDLNVGLLRDTIALVREPETIPGTIAENVHMGRPLDLHAIQQALQQVGLLEFITDLPMGLNTPLGLQGAPLSREQCLRLSLARALSQNPRLLMLDQVLDHIDSNYLPRILDYLVADESPWTLVISSQQDQVIKACSRHCRIEQGALVEINSPAEAW</sequence>
<dbReference type="RefSeq" id="WP_066983279.1">
    <property type="nucleotide sequence ID" value="NZ_LUUI01000111.1"/>
</dbReference>